<dbReference type="SUPFAM" id="SSF53474">
    <property type="entry name" value="alpha/beta-Hydrolases"/>
    <property type="match status" value="1"/>
</dbReference>
<proteinExistence type="predicted"/>
<organism evidence="2 3">
    <name type="scientific">Marinimicrobium koreense</name>
    <dbReference type="NCBI Taxonomy" id="306545"/>
    <lineage>
        <taxon>Bacteria</taxon>
        <taxon>Pseudomonadati</taxon>
        <taxon>Pseudomonadota</taxon>
        <taxon>Gammaproteobacteria</taxon>
        <taxon>Cellvibrionales</taxon>
        <taxon>Cellvibrionaceae</taxon>
        <taxon>Marinimicrobium</taxon>
    </lineage>
</organism>
<reference evidence="2 3" key="1">
    <citation type="submission" date="2018-11" db="EMBL/GenBank/DDBJ databases">
        <title>Genomic Encyclopedia of Type Strains, Phase IV (KMG-IV): sequencing the most valuable type-strain genomes for metagenomic binning, comparative biology and taxonomic classification.</title>
        <authorList>
            <person name="Goeker M."/>
        </authorList>
    </citation>
    <scope>NUCLEOTIDE SEQUENCE [LARGE SCALE GENOMIC DNA]</scope>
    <source>
        <strain evidence="2 3">DSM 16974</strain>
    </source>
</reference>
<dbReference type="OrthoDB" id="652634at2"/>
<keyword evidence="3" id="KW-1185">Reference proteome</keyword>
<dbReference type="Proteomes" id="UP000273643">
    <property type="component" value="Unassembled WGS sequence"/>
</dbReference>
<protein>
    <recommendedName>
        <fullName evidence="1">KANL3/Tex30 alpha/beta hydrolase-like domain-containing protein</fullName>
    </recommendedName>
</protein>
<evidence type="ECO:0000313" key="2">
    <source>
        <dbReference type="EMBL" id="ROQ20644.1"/>
    </source>
</evidence>
<dbReference type="Pfam" id="PF20408">
    <property type="entry name" value="Abhydrolase_11"/>
    <property type="match status" value="1"/>
</dbReference>
<name>A0A3N1NLI3_9GAMM</name>
<dbReference type="InterPro" id="IPR026555">
    <property type="entry name" value="NSL3/Tex30"/>
</dbReference>
<evidence type="ECO:0000259" key="1">
    <source>
        <dbReference type="Pfam" id="PF20408"/>
    </source>
</evidence>
<dbReference type="AlphaFoldDB" id="A0A3N1NLI3"/>
<sequence length="211" mass="23479">MTDWLKNTPPNPSARLLLAHGAGASMDSDFMNAMAEGLCARGVDVWRFEFPYMAERRSGGKKRPPNRQPELLEAWREAMASARPTALPLLIGGKSLGGRMASLVANEPGVSGLVCLGYPFHPVGKPDKTRLEPLQAVQVTTLIVQGTRDALGNRDEVRAYDLPATLNWLWLDDGDHDFKPRVKSGFRQQQHWQSAIEGIVDWIDQHWGDRP</sequence>
<dbReference type="InterPro" id="IPR046879">
    <property type="entry name" value="KANL3/Tex30_Abhydrolase"/>
</dbReference>
<feature type="domain" description="KANL3/Tex30 alpha/beta hydrolase-like" evidence="1">
    <location>
        <begin position="13"/>
        <end position="203"/>
    </location>
</feature>
<dbReference type="EMBL" id="RJUK01000001">
    <property type="protein sequence ID" value="ROQ20644.1"/>
    <property type="molecule type" value="Genomic_DNA"/>
</dbReference>
<comment type="caution">
    <text evidence="2">The sequence shown here is derived from an EMBL/GenBank/DDBJ whole genome shotgun (WGS) entry which is preliminary data.</text>
</comment>
<dbReference type="RefSeq" id="WP_123637758.1">
    <property type="nucleotide sequence ID" value="NZ_RJUK01000001.1"/>
</dbReference>
<dbReference type="InterPro" id="IPR029058">
    <property type="entry name" value="AB_hydrolase_fold"/>
</dbReference>
<gene>
    <name evidence="2" type="ORF">EDC38_1257</name>
</gene>
<evidence type="ECO:0000313" key="3">
    <source>
        <dbReference type="Proteomes" id="UP000273643"/>
    </source>
</evidence>
<accession>A0A3N1NLI3</accession>
<dbReference type="PANTHER" id="PTHR13136:SF11">
    <property type="entry name" value="TESTIS-EXPRESSED PROTEIN 30"/>
    <property type="match status" value="1"/>
</dbReference>
<dbReference type="PANTHER" id="PTHR13136">
    <property type="entry name" value="TESTIS DEVELOPMENT PROTEIN PRTD"/>
    <property type="match status" value="1"/>
</dbReference>
<dbReference type="Gene3D" id="3.40.50.1820">
    <property type="entry name" value="alpha/beta hydrolase"/>
    <property type="match status" value="1"/>
</dbReference>